<reference evidence="3 4" key="1">
    <citation type="submission" date="2016-02" db="EMBL/GenBank/DDBJ databases">
        <title>Genome sequence of Moorella mulderi DSM 14980.</title>
        <authorList>
            <person name="Poehlein A."/>
            <person name="Daniel R."/>
        </authorList>
    </citation>
    <scope>NUCLEOTIDE SEQUENCE [LARGE SCALE GENOMIC DNA]</scope>
    <source>
        <strain evidence="3 4">DSM 14980</strain>
    </source>
</reference>
<dbReference type="PANTHER" id="PTHR11091:SF0">
    <property type="entry name" value="MALATE DEHYDROGENASE"/>
    <property type="match status" value="1"/>
</dbReference>
<evidence type="ECO:0000313" key="4">
    <source>
        <dbReference type="Proteomes" id="UP000075670"/>
    </source>
</evidence>
<gene>
    <name evidence="3" type="primary">yjmC_3</name>
    <name evidence="3" type="ORF">MOMUL_30670</name>
</gene>
<dbReference type="Gene3D" id="3.30.1370.60">
    <property type="entry name" value="Hypothetical oxidoreductase yiak, domain 2"/>
    <property type="match status" value="1"/>
</dbReference>
<dbReference type="InterPro" id="IPR003767">
    <property type="entry name" value="Malate/L-lactate_DH-like"/>
</dbReference>
<keyword evidence="4" id="KW-1185">Reference proteome</keyword>
<dbReference type="InterPro" id="IPR043144">
    <property type="entry name" value="Mal/L-sulf/L-lact_DH-like_ah"/>
</dbReference>
<dbReference type="SUPFAM" id="SSF89733">
    <property type="entry name" value="L-sulfolactate dehydrogenase-like"/>
    <property type="match status" value="1"/>
</dbReference>
<dbReference type="InterPro" id="IPR043143">
    <property type="entry name" value="Mal/L-sulf/L-lact_DH-like_NADP"/>
</dbReference>
<accession>A0A151ASW4</accession>
<dbReference type="Pfam" id="PF02615">
    <property type="entry name" value="Ldh_2"/>
    <property type="match status" value="1"/>
</dbReference>
<dbReference type="EMBL" id="LTBC01000037">
    <property type="protein sequence ID" value="KYH30477.1"/>
    <property type="molecule type" value="Genomic_DNA"/>
</dbReference>
<keyword evidence="2 3" id="KW-0560">Oxidoreductase</keyword>
<evidence type="ECO:0000313" key="3">
    <source>
        <dbReference type="EMBL" id="KYH30477.1"/>
    </source>
</evidence>
<sequence length="350" mass="37860">MTSSLETKRFDYLRLKKFCVEIIEKVGVSKEGAEIVGSSLVRANLRGVDSHGIQRLPIYTQRVKEGLINSRAEIRLLRDNYASVLIDGGNGFGQIVAHKAMQECVNRALKYGVGVAGVANSHNFGAGALVAMEALKYDMIGVVVSNAAPTLPPWGGTSLTLGTNPLAVAIPTKMEFPIVLDMATSVVARDKITLYKKMGKKIPLGWALTKDGRPTEDPQEALEGILLSIGGPKGYGLALVIDILAGVMTGAAFGKDVGMLYDMSRPSAVGNFMMAINISSFMEVDVFKERLERLCAQIKASELLPGVNEVFLPGEIEYREEQDRMKNGIPIGGDVLKDLEKLSSEYHVSL</sequence>
<dbReference type="PATRIC" id="fig|1122241.3.peg.3274"/>
<organism evidence="3 4">
    <name type="scientific">Moorella mulderi DSM 14980</name>
    <dbReference type="NCBI Taxonomy" id="1122241"/>
    <lineage>
        <taxon>Bacteria</taxon>
        <taxon>Bacillati</taxon>
        <taxon>Bacillota</taxon>
        <taxon>Clostridia</taxon>
        <taxon>Neomoorellales</taxon>
        <taxon>Neomoorellaceae</taxon>
        <taxon>Neomoorella</taxon>
    </lineage>
</organism>
<dbReference type="EC" id="1.1.1.-" evidence="3"/>
<protein>
    <submittedName>
        <fullName evidence="3">Putative oxidoreductase YjmC</fullName>
        <ecNumber evidence="3">1.1.1.-</ecNumber>
    </submittedName>
</protein>
<dbReference type="Gene3D" id="1.10.1530.10">
    <property type="match status" value="1"/>
</dbReference>
<dbReference type="GO" id="GO:0016491">
    <property type="term" value="F:oxidoreductase activity"/>
    <property type="evidence" value="ECO:0007669"/>
    <property type="project" value="UniProtKB-KW"/>
</dbReference>
<comment type="similarity">
    <text evidence="1">Belongs to the LDH2/MDH2 oxidoreductase family.</text>
</comment>
<evidence type="ECO:0000256" key="1">
    <source>
        <dbReference type="ARBA" id="ARBA00006056"/>
    </source>
</evidence>
<dbReference type="Proteomes" id="UP000075670">
    <property type="component" value="Unassembled WGS sequence"/>
</dbReference>
<dbReference type="AlphaFoldDB" id="A0A151ASW4"/>
<proteinExistence type="inferred from homology"/>
<name>A0A151ASW4_9FIRM</name>
<dbReference type="PANTHER" id="PTHR11091">
    <property type="entry name" value="OXIDOREDUCTASE-RELATED"/>
    <property type="match status" value="1"/>
</dbReference>
<evidence type="ECO:0000256" key="2">
    <source>
        <dbReference type="ARBA" id="ARBA00023002"/>
    </source>
</evidence>
<comment type="caution">
    <text evidence="3">The sequence shown here is derived from an EMBL/GenBank/DDBJ whole genome shotgun (WGS) entry which is preliminary data.</text>
</comment>
<dbReference type="InterPro" id="IPR036111">
    <property type="entry name" value="Mal/L-sulfo/L-lacto_DH-like_sf"/>
</dbReference>